<dbReference type="SMART" id="SM01232">
    <property type="entry name" value="H2TH"/>
    <property type="match status" value="1"/>
</dbReference>
<dbReference type="Proteomes" id="UP000824145">
    <property type="component" value="Unassembled WGS sequence"/>
</dbReference>
<evidence type="ECO:0000256" key="18">
    <source>
        <dbReference type="ARBA" id="ARBA00030638"/>
    </source>
</evidence>
<name>A0A9D1MMR0_9FIRM</name>
<dbReference type="EC" id="3.2.2.23" evidence="5"/>
<keyword evidence="11 23" id="KW-0378">Hydrolase</keyword>
<dbReference type="CDD" id="cd08966">
    <property type="entry name" value="EcFpg-like_N"/>
    <property type="match status" value="1"/>
</dbReference>
<accession>A0A9D1MMR0</accession>
<protein>
    <recommendedName>
        <fullName evidence="7">Formamidopyrimidine-DNA glycosylase</fullName>
        <ecNumber evidence="5">3.2.2.23</ecNumber>
        <ecNumber evidence="6">4.2.99.18</ecNumber>
    </recommendedName>
    <alternativeName>
        <fullName evidence="18">DNA-(apurinic or apyrimidinic site) lyase MutM</fullName>
    </alternativeName>
</protein>
<evidence type="ECO:0000259" key="22">
    <source>
        <dbReference type="PROSITE" id="PS51068"/>
    </source>
</evidence>
<evidence type="ECO:0000256" key="1">
    <source>
        <dbReference type="ARBA" id="ARBA00001668"/>
    </source>
</evidence>
<dbReference type="InterPro" id="IPR015887">
    <property type="entry name" value="DNA_glyclase_Znf_dom_DNA_BS"/>
</dbReference>
<dbReference type="InterPro" id="IPR010979">
    <property type="entry name" value="Ribosomal_uS13-like_H2TH"/>
</dbReference>
<dbReference type="InterPro" id="IPR012319">
    <property type="entry name" value="FPG_cat"/>
</dbReference>
<keyword evidence="16" id="KW-0511">Multifunctional enzyme</keyword>
<comment type="catalytic activity">
    <reaction evidence="1">
        <text>Hydrolysis of DNA containing ring-opened 7-methylguanine residues, releasing 2,6-diamino-4-hydroxy-5-(N-methyl)formamidopyrimidine.</text>
        <dbReference type="EC" id="3.2.2.23"/>
    </reaction>
</comment>
<dbReference type="Pfam" id="PF06827">
    <property type="entry name" value="zf-FPG_IleRS"/>
    <property type="match status" value="1"/>
</dbReference>
<dbReference type="GO" id="GO:0034039">
    <property type="term" value="F:8-oxo-7,8-dihydroguanine DNA N-glycosylase activity"/>
    <property type="evidence" value="ECO:0007669"/>
    <property type="project" value="TreeGrafter"/>
</dbReference>
<evidence type="ECO:0000313" key="24">
    <source>
        <dbReference type="Proteomes" id="UP000824145"/>
    </source>
</evidence>
<dbReference type="InterPro" id="IPR010663">
    <property type="entry name" value="Znf_FPG/IleRS"/>
</dbReference>
<comment type="similarity">
    <text evidence="3">Belongs to the FPG family.</text>
</comment>
<dbReference type="InterPro" id="IPR015886">
    <property type="entry name" value="H2TH_FPG"/>
</dbReference>
<evidence type="ECO:0000256" key="15">
    <source>
        <dbReference type="ARBA" id="ARBA00023239"/>
    </source>
</evidence>
<evidence type="ECO:0000256" key="10">
    <source>
        <dbReference type="ARBA" id="ARBA00022771"/>
    </source>
</evidence>
<comment type="catalytic activity">
    <reaction evidence="19">
        <text>2'-deoxyribonucleotide-(2'-deoxyribose 5'-phosphate)-2'-deoxyribonucleotide-DNA = a 3'-end 2'-deoxyribonucleotide-(2,3-dehydro-2,3-deoxyribose 5'-phosphate)-DNA + a 5'-end 5'-phospho-2'-deoxyribonucleoside-DNA + H(+)</text>
        <dbReference type="Rhea" id="RHEA:66592"/>
        <dbReference type="Rhea" id="RHEA-COMP:13180"/>
        <dbReference type="Rhea" id="RHEA-COMP:16897"/>
        <dbReference type="Rhea" id="RHEA-COMP:17067"/>
        <dbReference type="ChEBI" id="CHEBI:15378"/>
        <dbReference type="ChEBI" id="CHEBI:136412"/>
        <dbReference type="ChEBI" id="CHEBI:157695"/>
        <dbReference type="ChEBI" id="CHEBI:167181"/>
        <dbReference type="EC" id="4.2.99.18"/>
    </reaction>
</comment>
<gene>
    <name evidence="23" type="primary">mutM</name>
    <name evidence="23" type="ORF">IAB07_05220</name>
</gene>
<evidence type="ECO:0000256" key="17">
    <source>
        <dbReference type="ARBA" id="ARBA00023295"/>
    </source>
</evidence>
<evidence type="ECO:0000256" key="12">
    <source>
        <dbReference type="ARBA" id="ARBA00022833"/>
    </source>
</evidence>
<keyword evidence="12" id="KW-0862">Zinc</keyword>
<dbReference type="Gene3D" id="1.10.8.50">
    <property type="match status" value="1"/>
</dbReference>
<dbReference type="PROSITE" id="PS01242">
    <property type="entry name" value="ZF_FPG_1"/>
    <property type="match status" value="1"/>
</dbReference>
<evidence type="ECO:0000256" key="19">
    <source>
        <dbReference type="ARBA" id="ARBA00044632"/>
    </source>
</evidence>
<dbReference type="Pfam" id="PF01149">
    <property type="entry name" value="Fapy_DNA_glyco"/>
    <property type="match status" value="1"/>
</dbReference>
<evidence type="ECO:0000256" key="6">
    <source>
        <dbReference type="ARBA" id="ARBA00012720"/>
    </source>
</evidence>
<reference evidence="23" key="1">
    <citation type="submission" date="2020-10" db="EMBL/GenBank/DDBJ databases">
        <authorList>
            <person name="Gilroy R."/>
        </authorList>
    </citation>
    <scope>NUCLEOTIDE SEQUENCE</scope>
    <source>
        <strain evidence="23">9366</strain>
    </source>
</reference>
<dbReference type="PANTHER" id="PTHR22993">
    <property type="entry name" value="FORMAMIDOPYRIMIDINE-DNA GLYCOSYLASE"/>
    <property type="match status" value="1"/>
</dbReference>
<dbReference type="Gene3D" id="3.20.190.10">
    <property type="entry name" value="MutM-like, N-terminal"/>
    <property type="match status" value="1"/>
</dbReference>
<evidence type="ECO:0000256" key="2">
    <source>
        <dbReference type="ARBA" id="ARBA00001947"/>
    </source>
</evidence>
<evidence type="ECO:0000256" key="20">
    <source>
        <dbReference type="PROSITE-ProRule" id="PRU00391"/>
    </source>
</evidence>
<reference evidence="23" key="2">
    <citation type="journal article" date="2021" name="PeerJ">
        <title>Extensive microbial diversity within the chicken gut microbiome revealed by metagenomics and culture.</title>
        <authorList>
            <person name="Gilroy R."/>
            <person name="Ravi A."/>
            <person name="Getino M."/>
            <person name="Pursley I."/>
            <person name="Horton D.L."/>
            <person name="Alikhan N.F."/>
            <person name="Baker D."/>
            <person name="Gharbi K."/>
            <person name="Hall N."/>
            <person name="Watson M."/>
            <person name="Adriaenssens E.M."/>
            <person name="Foster-Nyarko E."/>
            <person name="Jarju S."/>
            <person name="Secka A."/>
            <person name="Antonio M."/>
            <person name="Oren A."/>
            <person name="Chaudhuri R.R."/>
            <person name="La Ragione R."/>
            <person name="Hildebrand F."/>
            <person name="Pallen M.J."/>
        </authorList>
    </citation>
    <scope>NUCLEOTIDE SEQUENCE</scope>
    <source>
        <strain evidence="23">9366</strain>
    </source>
</reference>
<dbReference type="SUPFAM" id="SSF81624">
    <property type="entry name" value="N-terminal domain of MutM-like DNA repair proteins"/>
    <property type="match status" value="1"/>
</dbReference>
<sequence length="271" mass="30777">MPELPEVETIRRVLLPYLKNAVIENVRVDDAAIAYPSPARFAELVEGQRIKYLERRGKFLRFVLEKGVMTLHLRMTGCLTLLPQGTPDPPHLRAVFFLSSGRRLNFEDVRRFGRLWFTHAGEADVSGAERLGIEPFDGALTVDFLAEKCKNRKRTVKQLLLDQSVIAGIGNIYSDEILFFAGIRPDRTCASLEREELARLAAAIPERLEYFVEKNALDLKEHNAGKGREYRNTPFLQVYGRGGKKCVKCAEKLQRIVICGRSSIFCPHCQK</sequence>
<keyword evidence="14" id="KW-0234">DNA repair</keyword>
<keyword evidence="9" id="KW-0227">DNA damage</keyword>
<evidence type="ECO:0000256" key="5">
    <source>
        <dbReference type="ARBA" id="ARBA00012024"/>
    </source>
</evidence>
<evidence type="ECO:0000256" key="16">
    <source>
        <dbReference type="ARBA" id="ARBA00023268"/>
    </source>
</evidence>
<dbReference type="GO" id="GO:0003690">
    <property type="term" value="F:double-stranded DNA binding"/>
    <property type="evidence" value="ECO:0007669"/>
    <property type="project" value="UniProtKB-ARBA"/>
</dbReference>
<dbReference type="AlphaFoldDB" id="A0A9D1MMR0"/>
<dbReference type="PROSITE" id="PS51066">
    <property type="entry name" value="ZF_FPG_2"/>
    <property type="match status" value="1"/>
</dbReference>
<proteinExistence type="inferred from homology"/>
<dbReference type="GO" id="GO:0003684">
    <property type="term" value="F:damaged DNA binding"/>
    <property type="evidence" value="ECO:0007669"/>
    <property type="project" value="InterPro"/>
</dbReference>
<keyword evidence="8" id="KW-0479">Metal-binding</keyword>
<comment type="caution">
    <text evidence="23">The sequence shown here is derived from an EMBL/GenBank/DDBJ whole genome shotgun (WGS) entry which is preliminary data.</text>
</comment>
<dbReference type="InterPro" id="IPR020629">
    <property type="entry name" value="FPG_Glyclase"/>
</dbReference>
<dbReference type="InterPro" id="IPR000214">
    <property type="entry name" value="Znf_DNA_glyclase/AP_lyase"/>
</dbReference>
<dbReference type="InterPro" id="IPR035937">
    <property type="entry name" value="FPG_N"/>
</dbReference>
<evidence type="ECO:0000256" key="3">
    <source>
        <dbReference type="ARBA" id="ARBA00009409"/>
    </source>
</evidence>
<evidence type="ECO:0000256" key="14">
    <source>
        <dbReference type="ARBA" id="ARBA00023204"/>
    </source>
</evidence>
<evidence type="ECO:0000256" key="9">
    <source>
        <dbReference type="ARBA" id="ARBA00022763"/>
    </source>
</evidence>
<dbReference type="PROSITE" id="PS51068">
    <property type="entry name" value="FPG_CAT"/>
    <property type="match status" value="1"/>
</dbReference>
<dbReference type="EMBL" id="DVNJ01000029">
    <property type="protein sequence ID" value="HIU63146.1"/>
    <property type="molecule type" value="Genomic_DNA"/>
</dbReference>
<keyword evidence="17 23" id="KW-0326">Glycosidase</keyword>
<dbReference type="EC" id="4.2.99.18" evidence="6"/>
<dbReference type="SUPFAM" id="SSF57716">
    <property type="entry name" value="Glucocorticoid receptor-like (DNA-binding domain)"/>
    <property type="match status" value="1"/>
</dbReference>
<evidence type="ECO:0000259" key="21">
    <source>
        <dbReference type="PROSITE" id="PS51066"/>
    </source>
</evidence>
<keyword evidence="13" id="KW-0238">DNA-binding</keyword>
<dbReference type="SUPFAM" id="SSF46946">
    <property type="entry name" value="S13-like H2TH domain"/>
    <property type="match status" value="1"/>
</dbReference>
<comment type="subunit">
    <text evidence="4">Monomer.</text>
</comment>
<evidence type="ECO:0000313" key="23">
    <source>
        <dbReference type="EMBL" id="HIU63146.1"/>
    </source>
</evidence>
<evidence type="ECO:0000256" key="4">
    <source>
        <dbReference type="ARBA" id="ARBA00011245"/>
    </source>
</evidence>
<feature type="domain" description="FPG-type" evidence="21">
    <location>
        <begin position="237"/>
        <end position="271"/>
    </location>
</feature>
<dbReference type="SMART" id="SM00898">
    <property type="entry name" value="Fapy_DNA_glyco"/>
    <property type="match status" value="1"/>
</dbReference>
<dbReference type="NCBIfam" id="TIGR00577">
    <property type="entry name" value="fpg"/>
    <property type="match status" value="1"/>
</dbReference>
<dbReference type="GO" id="GO:0008270">
    <property type="term" value="F:zinc ion binding"/>
    <property type="evidence" value="ECO:0007669"/>
    <property type="project" value="UniProtKB-KW"/>
</dbReference>
<evidence type="ECO:0000256" key="13">
    <source>
        <dbReference type="ARBA" id="ARBA00023125"/>
    </source>
</evidence>
<keyword evidence="10 20" id="KW-0863">Zinc-finger</keyword>
<evidence type="ECO:0000256" key="11">
    <source>
        <dbReference type="ARBA" id="ARBA00022801"/>
    </source>
</evidence>
<dbReference type="GO" id="GO:0140078">
    <property type="term" value="F:class I DNA-(apurinic or apyrimidinic site) endonuclease activity"/>
    <property type="evidence" value="ECO:0007669"/>
    <property type="project" value="UniProtKB-EC"/>
</dbReference>
<dbReference type="PANTHER" id="PTHR22993:SF9">
    <property type="entry name" value="FORMAMIDOPYRIMIDINE-DNA GLYCOSYLASE"/>
    <property type="match status" value="1"/>
</dbReference>
<dbReference type="Pfam" id="PF06831">
    <property type="entry name" value="H2TH"/>
    <property type="match status" value="1"/>
</dbReference>
<evidence type="ECO:0000256" key="7">
    <source>
        <dbReference type="ARBA" id="ARBA00016240"/>
    </source>
</evidence>
<keyword evidence="15 23" id="KW-0456">Lyase</keyword>
<dbReference type="NCBIfam" id="NF002211">
    <property type="entry name" value="PRK01103.1"/>
    <property type="match status" value="1"/>
</dbReference>
<feature type="domain" description="Formamidopyrimidine-DNA glycosylase catalytic" evidence="22">
    <location>
        <begin position="2"/>
        <end position="113"/>
    </location>
</feature>
<evidence type="ECO:0000256" key="8">
    <source>
        <dbReference type="ARBA" id="ARBA00022723"/>
    </source>
</evidence>
<comment type="cofactor">
    <cofactor evidence="2">
        <name>Zn(2+)</name>
        <dbReference type="ChEBI" id="CHEBI:29105"/>
    </cofactor>
</comment>
<organism evidence="23 24">
    <name type="scientific">Candidatus Caccalectryoclostridium excrementigallinarum</name>
    <dbReference type="NCBI Taxonomy" id="2840710"/>
    <lineage>
        <taxon>Bacteria</taxon>
        <taxon>Bacillati</taxon>
        <taxon>Bacillota</taxon>
        <taxon>Clostridia</taxon>
        <taxon>Christensenellales</taxon>
        <taxon>Christensenellaceae</taxon>
        <taxon>Christensenellaceae incertae sedis</taxon>
        <taxon>Candidatus Caccalectryoclostridium</taxon>
    </lineage>
</organism>
<dbReference type="FunFam" id="1.10.8.50:FF:000003">
    <property type="entry name" value="Formamidopyrimidine-DNA glycosylase"/>
    <property type="match status" value="1"/>
</dbReference>
<dbReference type="GO" id="GO:0006284">
    <property type="term" value="P:base-excision repair"/>
    <property type="evidence" value="ECO:0007669"/>
    <property type="project" value="InterPro"/>
</dbReference>